<comment type="caution">
    <text evidence="4">The sequence shown here is derived from an EMBL/GenBank/DDBJ whole genome shotgun (WGS) entry which is preliminary data.</text>
</comment>
<proteinExistence type="predicted"/>
<dbReference type="AlphaFoldDB" id="A0A087A4Z4"/>
<sequence>MTGNTSKWRAPLAGLASIAMLATMGVAASTANAYPLVNDDDVHGTYAFRVALYTADAPYKAFNYSGAQYKYGDTFDLRSVADPYSSVEPYNSATDGKILTGYTYDLAGTRPAKDLIAVKGDTNLYAQYAKAYTVTFDTNANGKADSSDKKIEVKAGSPIDAAAYAKSGAEAAAETAKVSGDVFAGWKQSKADDVDDLFTNQAVNSNLTLYPVYERYSAPEDEQNVSVVDFHENGTTNTQRFYTLANKAFPEFRAPQGLKQDQWQAPLGTAYDFNATVANGNEDYGKADLTVNGVKFSSSNAWTVKYDFDGANATLDNGTTTAHGTTAYQYVAEGTQAPQPSDPAKKNAQFTGWFSGTTKVDFSKNVEDLPGADASTRTVTVKAGWDTENIVPVVFYFGYNRTEPVHPWDNFTFPVTTADANGKVLSKTGKAIDYVTAGTALTAPANLEQHFQTAANVAHGDWTDQSVTAWLAVNDDAPIASVPAGAAGIEVYAKWSSALAVKLNANGGTFKNNTGYAYATIADGQQLQNVVETPTRDGYNFINWVSSVDKSLHANLSDNHWYDATGAQRAPIKDGDELVAQWQQSGSQSVDAALTAYPLVSALPTDEFGVTVPSFKNKTADYALFDKYGFTEASWKAYVDTVYTLKDDYEAYRDAKGQAKKDAAEKLAAKLQAAQKSLVKSDSAVVPAGRVAVYRAFNPNETRGGSHLYTTSEAEYNAVVRAGWKGEGVQFQTTSSKSASPVYRLYNPNDGSHFYTLSEVEYKHTVKAGWKYEGIGWYVAKDASNDVLRIYNPNSGEHVFTLSKAEVNNAVKAGWNDEGVGFKAYPAK</sequence>
<dbReference type="InterPro" id="IPR013378">
    <property type="entry name" value="InlB-like_B-rpt"/>
</dbReference>
<comment type="subcellular location">
    <subcellularLocation>
        <location evidence="1">Cell envelope</location>
    </subcellularLocation>
</comment>
<dbReference type="Pfam" id="PF09479">
    <property type="entry name" value="Flg_new"/>
    <property type="match status" value="3"/>
</dbReference>
<feature type="signal peptide" evidence="2">
    <location>
        <begin position="1"/>
        <end position="33"/>
    </location>
</feature>
<evidence type="ECO:0000313" key="4">
    <source>
        <dbReference type="EMBL" id="KFI53844.1"/>
    </source>
</evidence>
<dbReference type="InterPro" id="IPR043708">
    <property type="entry name" value="DUF5648"/>
</dbReference>
<dbReference type="Proteomes" id="UP000029072">
    <property type="component" value="Unassembled WGS sequence"/>
</dbReference>
<feature type="chain" id="PRO_5001818249" evidence="2">
    <location>
        <begin position="34"/>
        <end position="828"/>
    </location>
</feature>
<evidence type="ECO:0000256" key="1">
    <source>
        <dbReference type="ARBA" id="ARBA00004196"/>
    </source>
</evidence>
<evidence type="ECO:0000259" key="3">
    <source>
        <dbReference type="Pfam" id="PF18885"/>
    </source>
</evidence>
<dbReference type="OrthoDB" id="3238677at2"/>
<reference evidence="4 5" key="1">
    <citation type="submission" date="2014-03" db="EMBL/GenBank/DDBJ databases">
        <title>Genomics of Bifidobacteria.</title>
        <authorList>
            <person name="Ventura M."/>
            <person name="Milani C."/>
            <person name="Lugli G.A."/>
        </authorList>
    </citation>
    <scope>NUCLEOTIDE SEQUENCE [LARGE SCALE GENOMIC DNA]</scope>
    <source>
        <strain evidence="4 5">DSM 23973</strain>
    </source>
</reference>
<name>A0A087A4Z4_9BIFI</name>
<dbReference type="eggNOG" id="COG3757">
    <property type="taxonomic scope" value="Bacteria"/>
</dbReference>
<dbReference type="InterPro" id="IPR042229">
    <property type="entry name" value="Listeria/Bacterioides_rpt_sf"/>
</dbReference>
<dbReference type="Gene3D" id="2.60.40.4270">
    <property type="entry name" value="Listeria-Bacteroides repeat domain"/>
    <property type="match status" value="2"/>
</dbReference>
<dbReference type="EMBL" id="JGYS01000013">
    <property type="protein sequence ID" value="KFI53844.1"/>
    <property type="molecule type" value="Genomic_DNA"/>
</dbReference>
<dbReference type="RefSeq" id="WP_052401206.1">
    <property type="nucleotide sequence ID" value="NZ_JGYS01000013.1"/>
</dbReference>
<evidence type="ECO:0000313" key="5">
    <source>
        <dbReference type="Proteomes" id="UP000029072"/>
    </source>
</evidence>
<dbReference type="Pfam" id="PF18885">
    <property type="entry name" value="DUF5648"/>
    <property type="match status" value="1"/>
</dbReference>
<keyword evidence="2" id="KW-0732">Signal</keyword>
<organism evidence="4 5">
    <name type="scientific">Bifidobacterium callitrichos DSM 23973</name>
    <dbReference type="NCBI Taxonomy" id="1437609"/>
    <lineage>
        <taxon>Bacteria</taxon>
        <taxon>Bacillati</taxon>
        <taxon>Actinomycetota</taxon>
        <taxon>Actinomycetes</taxon>
        <taxon>Bifidobacteriales</taxon>
        <taxon>Bifidobacteriaceae</taxon>
        <taxon>Bifidobacterium</taxon>
    </lineage>
</organism>
<feature type="domain" description="DUF5648" evidence="3">
    <location>
        <begin position="693"/>
        <end position="824"/>
    </location>
</feature>
<protein>
    <submittedName>
        <fullName evidence="4">Mannosyl-glycoprotein endo-beta-N-acetylglucosaminidase</fullName>
    </submittedName>
</protein>
<accession>A0A087A4Z4</accession>
<evidence type="ECO:0000256" key="2">
    <source>
        <dbReference type="SAM" id="SignalP"/>
    </source>
</evidence>
<dbReference type="GO" id="GO:0030313">
    <property type="term" value="C:cell envelope"/>
    <property type="evidence" value="ECO:0007669"/>
    <property type="project" value="UniProtKB-SubCell"/>
</dbReference>
<gene>
    <name evidence="4" type="ORF">BCAL_1658</name>
</gene>